<name>A0AAW6BGV3_9GAMM</name>
<gene>
    <name evidence="1" type="ORF">PH362_07645</name>
</gene>
<comment type="caution">
    <text evidence="1">The sequence shown here is derived from an EMBL/GenBank/DDBJ whole genome shotgun (WGS) entry which is preliminary data.</text>
</comment>
<dbReference type="RefSeq" id="WP_228903209.1">
    <property type="nucleotide sequence ID" value="NZ_CAWQNU010000243.1"/>
</dbReference>
<protein>
    <submittedName>
        <fullName evidence="1">Uncharacterized protein</fullName>
    </submittedName>
</protein>
<dbReference type="AlphaFoldDB" id="A0AAW6BGV3"/>
<dbReference type="EMBL" id="JAQMFO010000007">
    <property type="protein sequence ID" value="MDB6371826.1"/>
    <property type="molecule type" value="Genomic_DNA"/>
</dbReference>
<evidence type="ECO:0000313" key="1">
    <source>
        <dbReference type="EMBL" id="MDB6371826.1"/>
    </source>
</evidence>
<dbReference type="Proteomes" id="UP001212996">
    <property type="component" value="Unassembled WGS sequence"/>
</dbReference>
<evidence type="ECO:0000313" key="2">
    <source>
        <dbReference type="Proteomes" id="UP001212996"/>
    </source>
</evidence>
<reference evidence="1" key="1">
    <citation type="submission" date="2023-01" db="EMBL/GenBank/DDBJ databases">
        <title>Genome sequencing of Photorhabdus bodei 09-20.</title>
        <authorList>
            <person name="Kalindamar S."/>
            <person name="Kumru S."/>
        </authorList>
    </citation>
    <scope>NUCLEOTIDE SEQUENCE</scope>
    <source>
        <strain evidence="1">09-20</strain>
    </source>
</reference>
<proteinExistence type="predicted"/>
<sequence length="125" mass="14329">MKAWDNPRFRDNIKDRLRKNGDSKDGGFHEWLPVSQTDKFKEMGVTFNEYMKWRTSTGKVKFLYDNGVMGTHTIPHSGSVSPQSSLAHRELIAMADNAKNINGYLAAIRKWSSRRLPFGPLDLPF</sequence>
<accession>A0AAW6BGV3</accession>
<organism evidence="1 2">
    <name type="scientific">Photorhabdus bodei</name>
    <dbReference type="NCBI Taxonomy" id="2029681"/>
    <lineage>
        <taxon>Bacteria</taxon>
        <taxon>Pseudomonadati</taxon>
        <taxon>Pseudomonadota</taxon>
        <taxon>Gammaproteobacteria</taxon>
        <taxon>Enterobacterales</taxon>
        <taxon>Morganellaceae</taxon>
        <taxon>Photorhabdus</taxon>
    </lineage>
</organism>